<gene>
    <name evidence="2" type="primary">BQ5605_C007g04449</name>
    <name evidence="2" type="ORF">BQ5605_C007G04449</name>
</gene>
<evidence type="ECO:0000313" key="3">
    <source>
        <dbReference type="Proteomes" id="UP000249464"/>
    </source>
</evidence>
<evidence type="ECO:0000313" key="2">
    <source>
        <dbReference type="EMBL" id="SGY60566.1"/>
    </source>
</evidence>
<organism evidence="2 3">
    <name type="scientific">Microbotryum silenes-dioicae</name>
    <dbReference type="NCBI Taxonomy" id="796604"/>
    <lineage>
        <taxon>Eukaryota</taxon>
        <taxon>Fungi</taxon>
        <taxon>Dikarya</taxon>
        <taxon>Basidiomycota</taxon>
        <taxon>Pucciniomycotina</taxon>
        <taxon>Microbotryomycetes</taxon>
        <taxon>Microbotryales</taxon>
        <taxon>Microbotryaceae</taxon>
        <taxon>Microbotryum</taxon>
    </lineage>
</organism>
<evidence type="ECO:0000256" key="1">
    <source>
        <dbReference type="SAM" id="SignalP"/>
    </source>
</evidence>
<reference evidence="2 3" key="1">
    <citation type="submission" date="2016-11" db="EMBL/GenBank/DDBJ databases">
        <authorList>
            <person name="Jaros S."/>
            <person name="Januszkiewicz K."/>
            <person name="Wedrychowicz H."/>
        </authorList>
    </citation>
    <scope>NUCLEOTIDE SEQUENCE [LARGE SCALE GENOMIC DNA]</scope>
</reference>
<proteinExistence type="predicted"/>
<dbReference type="AlphaFoldDB" id="A0A2X0MU62"/>
<keyword evidence="1" id="KW-0732">Signal</keyword>
<protein>
    <submittedName>
        <fullName evidence="2">BQ5605_C007g04449 protein</fullName>
    </submittedName>
</protein>
<dbReference type="Proteomes" id="UP000249464">
    <property type="component" value="Unassembled WGS sequence"/>
</dbReference>
<name>A0A2X0MU62_9BASI</name>
<feature type="signal peptide" evidence="1">
    <location>
        <begin position="1"/>
        <end position="27"/>
    </location>
</feature>
<accession>A0A2X0MU62</accession>
<feature type="chain" id="PRO_5015887850" evidence="1">
    <location>
        <begin position="28"/>
        <end position="150"/>
    </location>
</feature>
<dbReference type="EMBL" id="FQNC01000045">
    <property type="protein sequence ID" value="SGY60566.1"/>
    <property type="molecule type" value="Genomic_DNA"/>
</dbReference>
<sequence length="150" mass="16230">MCRSSNMARLGMLILALITTVAPIAIALTHVENACAKEAVLHNDLSDGAKCKSITDLGCVCSESTGDAFLRSLGDYVKDGELPATKFPYPVESNRSDRNPCWQGRGRCREQYFANIQAYACAYCLFKDLVPPQSCGKASVSTVPTESDVQ</sequence>
<keyword evidence="3" id="KW-1185">Reference proteome</keyword>